<dbReference type="GO" id="GO:0016020">
    <property type="term" value="C:membrane"/>
    <property type="evidence" value="ECO:0007669"/>
    <property type="project" value="InterPro"/>
</dbReference>
<dbReference type="InterPro" id="IPR008258">
    <property type="entry name" value="Transglycosylase_SLT_dom_1"/>
</dbReference>
<dbReference type="GO" id="GO:0000270">
    <property type="term" value="P:peptidoglycan metabolic process"/>
    <property type="evidence" value="ECO:0007669"/>
    <property type="project" value="InterPro"/>
</dbReference>
<dbReference type="GO" id="GO:0042597">
    <property type="term" value="C:periplasmic space"/>
    <property type="evidence" value="ECO:0007669"/>
    <property type="project" value="InterPro"/>
</dbReference>
<dbReference type="GO" id="GO:0004553">
    <property type="term" value="F:hydrolase activity, hydrolyzing O-glycosyl compounds"/>
    <property type="evidence" value="ECO:0007669"/>
    <property type="project" value="InterPro"/>
</dbReference>
<sequence>MFKALVTAITLIGFTTTTGDAQTQTEIAAYKRASEVMRGGDWPAALSWAEPAGSVAQDIVEWHRLRAGNGSFDQVVSFLETHADWPGLKLLRREAEDSVPTRSRPDEVIAFFAAEPPQTGAGVRALIAAHLSRGEDNLAEAEALRAWRTMILSDVDQTALLSLFANTLARHHGDRLDMLLWRGARGNAERMYPLVSPGWQALARARLALRANADGVDTLIAAVPAAFAKDAGLSFERMQWRARKGRNDDAIALMLEVSPDHLGDAGQWAGWRRSLARRQMRDGNADVAYRLASQHGLADGSDFADLEWLAGYIALTYRDDPKTALTHFLRFRGAVESPISLGRAGYWEGRAHEAAGDRESARQAYAFGAEYQTSFYGLLAAEEAGLPLDPALAGRQEYPAWEETSFANTSVFAATRLFIAAGQRNLAEQFLTHMAETLDEDEIGALGDYVLARNEPHLAVMIGKEAARRGIVVPRSYYPIAALGVGDAPVPPELALSIARRESEFDPVVQSGAGARGLMQLMPATAKAVAQYLQVAYSVDRLITDPAYNARLGTAYLDELMEIFGGNVVMTSAGYNAGPGRPLRWMTERGDPRNGDVDIVDWIEHIPFDETRNYVMRVTESLPVYRARLSGSTGAVTLTAELVGRPGHARSARKGEFIRPRPRPNALID</sequence>
<comment type="similarity">
    <text evidence="2">Belongs to the virb1 family.</text>
</comment>
<dbReference type="PROSITE" id="PS00922">
    <property type="entry name" value="TRANSGLYCOSYLASE"/>
    <property type="match status" value="1"/>
</dbReference>
<dbReference type="OrthoDB" id="9815002at2"/>
<dbReference type="EMBL" id="QGGV01000004">
    <property type="protein sequence ID" value="PWK56383.1"/>
    <property type="molecule type" value="Genomic_DNA"/>
</dbReference>
<evidence type="ECO:0000256" key="1">
    <source>
        <dbReference type="ARBA" id="ARBA00007734"/>
    </source>
</evidence>
<dbReference type="InterPro" id="IPR023346">
    <property type="entry name" value="Lysozyme-like_dom_sf"/>
</dbReference>
<keyword evidence="3" id="KW-0732">Signal</keyword>
<comment type="caution">
    <text evidence="6">The sequence shown here is derived from an EMBL/GenBank/DDBJ whole genome shotgun (WGS) entry which is preliminary data.</text>
</comment>
<proteinExistence type="inferred from homology"/>
<dbReference type="Gene3D" id="1.10.530.10">
    <property type="match status" value="1"/>
</dbReference>
<feature type="region of interest" description="Disordered" evidence="4">
    <location>
        <begin position="647"/>
        <end position="669"/>
    </location>
</feature>
<feature type="domain" description="Transglycosylase SLT" evidence="5">
    <location>
        <begin position="490"/>
        <end position="591"/>
    </location>
</feature>
<dbReference type="GO" id="GO:0008933">
    <property type="term" value="F:peptidoglycan lytic transglycosylase activity"/>
    <property type="evidence" value="ECO:0007669"/>
    <property type="project" value="InterPro"/>
</dbReference>
<comment type="similarity">
    <text evidence="1">Belongs to the transglycosylase Slt family.</text>
</comment>
<gene>
    <name evidence="6" type="ORF">C8D95_10454</name>
</gene>
<evidence type="ECO:0000256" key="2">
    <source>
        <dbReference type="ARBA" id="ARBA00009387"/>
    </source>
</evidence>
<organism evidence="6 7">
    <name type="scientific">Silicimonas algicola</name>
    <dbReference type="NCBI Taxonomy" id="1826607"/>
    <lineage>
        <taxon>Bacteria</taxon>
        <taxon>Pseudomonadati</taxon>
        <taxon>Pseudomonadota</taxon>
        <taxon>Alphaproteobacteria</taxon>
        <taxon>Rhodobacterales</taxon>
        <taxon>Paracoccaceae</taxon>
    </lineage>
</organism>
<name>A0A316G6U9_9RHOB</name>
<evidence type="ECO:0000256" key="4">
    <source>
        <dbReference type="SAM" id="MobiDB-lite"/>
    </source>
</evidence>
<dbReference type="Gene3D" id="1.25.20.10">
    <property type="entry name" value="Bacterial muramidases"/>
    <property type="match status" value="1"/>
</dbReference>
<dbReference type="KEGG" id="salo:EF888_20560"/>
<keyword evidence="7" id="KW-1185">Reference proteome</keyword>
<dbReference type="InterPro" id="IPR000189">
    <property type="entry name" value="Transglyc_AS"/>
</dbReference>
<dbReference type="InterPro" id="IPR008939">
    <property type="entry name" value="Lytic_TGlycosylase_superhlx_U"/>
</dbReference>
<dbReference type="AlphaFoldDB" id="A0A316G6U9"/>
<evidence type="ECO:0000256" key="3">
    <source>
        <dbReference type="ARBA" id="ARBA00022729"/>
    </source>
</evidence>
<dbReference type="RefSeq" id="WP_109759078.1">
    <property type="nucleotide sequence ID" value="NZ_CP034588.1"/>
</dbReference>
<evidence type="ECO:0000313" key="7">
    <source>
        <dbReference type="Proteomes" id="UP000245390"/>
    </source>
</evidence>
<dbReference type="SUPFAM" id="SSF53955">
    <property type="entry name" value="Lysozyme-like"/>
    <property type="match status" value="1"/>
</dbReference>
<dbReference type="Proteomes" id="UP000245390">
    <property type="component" value="Unassembled WGS sequence"/>
</dbReference>
<accession>A0A316G6U9</accession>
<evidence type="ECO:0000259" key="5">
    <source>
        <dbReference type="Pfam" id="PF01464"/>
    </source>
</evidence>
<dbReference type="SUPFAM" id="SSF48435">
    <property type="entry name" value="Bacterial muramidases"/>
    <property type="match status" value="1"/>
</dbReference>
<protein>
    <submittedName>
        <fullName evidence="6">Soluble lytic murein transglycosylase</fullName>
    </submittedName>
</protein>
<dbReference type="PANTHER" id="PTHR37423:SF2">
    <property type="entry name" value="MEMBRANE-BOUND LYTIC MUREIN TRANSGLYCOSYLASE C"/>
    <property type="match status" value="1"/>
</dbReference>
<dbReference type="CDD" id="cd13401">
    <property type="entry name" value="Slt70-like"/>
    <property type="match status" value="1"/>
</dbReference>
<dbReference type="Pfam" id="PF01464">
    <property type="entry name" value="SLT"/>
    <property type="match status" value="1"/>
</dbReference>
<dbReference type="PANTHER" id="PTHR37423">
    <property type="entry name" value="SOLUBLE LYTIC MUREIN TRANSGLYCOSYLASE-RELATED"/>
    <property type="match status" value="1"/>
</dbReference>
<evidence type="ECO:0000313" key="6">
    <source>
        <dbReference type="EMBL" id="PWK56383.1"/>
    </source>
</evidence>
<reference evidence="6 7" key="1">
    <citation type="submission" date="2018-05" db="EMBL/GenBank/DDBJ databases">
        <title>Genomic Encyclopedia of Type Strains, Phase IV (KMG-IV): sequencing the most valuable type-strain genomes for metagenomic binning, comparative biology and taxonomic classification.</title>
        <authorList>
            <person name="Goeker M."/>
        </authorList>
    </citation>
    <scope>NUCLEOTIDE SEQUENCE [LARGE SCALE GENOMIC DNA]</scope>
    <source>
        <strain evidence="6 7">DSM 103371</strain>
    </source>
</reference>